<dbReference type="PROSITE" id="PS51184">
    <property type="entry name" value="JMJC"/>
    <property type="match status" value="1"/>
</dbReference>
<accession>A0ABY7V721</accession>
<reference evidence="7 8" key="1">
    <citation type="journal article" date="2022" name="Mar. Drugs">
        <title>Bioassay-Guided Fractionation Leads to the Detection of Cholic Acid Generated by the Rare Thalassomonas sp.</title>
        <authorList>
            <person name="Pheiffer F."/>
            <person name="Schneider Y.K."/>
            <person name="Hansen E.H."/>
            <person name="Andersen J.H."/>
            <person name="Isaksson J."/>
            <person name="Busche T."/>
            <person name="R C."/>
            <person name="Kalinowski J."/>
            <person name="Zyl L.V."/>
            <person name="Trindade M."/>
        </authorList>
    </citation>
    <scope>NUCLEOTIDE SEQUENCE [LARGE SCALE GENOMIC DNA]</scope>
    <source>
        <strain evidence="7 8">A5K-61T</strain>
    </source>
</reference>
<evidence type="ECO:0000256" key="2">
    <source>
        <dbReference type="ARBA" id="ARBA00022723"/>
    </source>
</evidence>
<evidence type="ECO:0000259" key="6">
    <source>
        <dbReference type="PROSITE" id="PS51184"/>
    </source>
</evidence>
<protein>
    <submittedName>
        <fullName evidence="7">Cupin domain-containing protein</fullName>
    </submittedName>
</protein>
<proteinExistence type="predicted"/>
<evidence type="ECO:0000313" key="8">
    <source>
        <dbReference type="Proteomes" id="UP001215231"/>
    </source>
</evidence>
<keyword evidence="8" id="KW-1185">Reference proteome</keyword>
<dbReference type="InterPro" id="IPR046799">
    <property type="entry name" value="ROXA-like_wH"/>
</dbReference>
<dbReference type="PANTHER" id="PTHR13096:SF8">
    <property type="entry name" value="RIBOSOMAL OXYGENASE 1"/>
    <property type="match status" value="1"/>
</dbReference>
<dbReference type="RefSeq" id="WP_274049426.1">
    <property type="nucleotide sequence ID" value="NZ_CP059693.1"/>
</dbReference>
<dbReference type="SUPFAM" id="SSF51197">
    <property type="entry name" value="Clavaminate synthase-like"/>
    <property type="match status" value="1"/>
</dbReference>
<evidence type="ECO:0000256" key="1">
    <source>
        <dbReference type="ARBA" id="ARBA00001954"/>
    </source>
</evidence>
<evidence type="ECO:0000256" key="4">
    <source>
        <dbReference type="ARBA" id="ARBA00023002"/>
    </source>
</evidence>
<gene>
    <name evidence="7" type="ORF">H3N35_14170</name>
</gene>
<dbReference type="Pfam" id="PF20514">
    <property type="entry name" value="WHD_ROXA"/>
    <property type="match status" value="1"/>
</dbReference>
<dbReference type="Pfam" id="PF08007">
    <property type="entry name" value="JmjC_2"/>
    <property type="match status" value="1"/>
</dbReference>
<organism evidence="7 8">
    <name type="scientific">Thalassomonas haliotis</name>
    <dbReference type="NCBI Taxonomy" id="485448"/>
    <lineage>
        <taxon>Bacteria</taxon>
        <taxon>Pseudomonadati</taxon>
        <taxon>Pseudomonadota</taxon>
        <taxon>Gammaproteobacteria</taxon>
        <taxon>Alteromonadales</taxon>
        <taxon>Colwelliaceae</taxon>
        <taxon>Thalassomonas</taxon>
    </lineage>
</organism>
<dbReference type="InterPro" id="IPR039994">
    <property type="entry name" value="NO66-like"/>
</dbReference>
<dbReference type="EMBL" id="CP059693">
    <property type="protein sequence ID" value="WDE09484.1"/>
    <property type="molecule type" value="Genomic_DNA"/>
</dbReference>
<evidence type="ECO:0000256" key="3">
    <source>
        <dbReference type="ARBA" id="ARBA00022964"/>
    </source>
</evidence>
<keyword evidence="2" id="KW-0479">Metal-binding</keyword>
<comment type="cofactor">
    <cofactor evidence="1">
        <name>Fe(2+)</name>
        <dbReference type="ChEBI" id="CHEBI:29033"/>
    </cofactor>
</comment>
<dbReference type="SMART" id="SM00558">
    <property type="entry name" value="JmjC"/>
    <property type="match status" value="1"/>
</dbReference>
<dbReference type="Gene3D" id="3.40.366.30">
    <property type="entry name" value="50S ribosomal protein L16 arginine hydroxylase, Chain A, Domain 2"/>
    <property type="match status" value="1"/>
</dbReference>
<feature type="domain" description="JmjC" evidence="6">
    <location>
        <begin position="95"/>
        <end position="223"/>
    </location>
</feature>
<dbReference type="Gene3D" id="2.60.120.650">
    <property type="entry name" value="Cupin"/>
    <property type="match status" value="1"/>
</dbReference>
<evidence type="ECO:0000313" key="7">
    <source>
        <dbReference type="EMBL" id="WDE09484.1"/>
    </source>
</evidence>
<dbReference type="InterPro" id="IPR003347">
    <property type="entry name" value="JmjC_dom"/>
</dbReference>
<keyword evidence="5" id="KW-0408">Iron</keyword>
<dbReference type="PANTHER" id="PTHR13096">
    <property type="entry name" value="MINA53 MYC INDUCED NUCLEAR ANTIGEN"/>
    <property type="match status" value="1"/>
</dbReference>
<dbReference type="Proteomes" id="UP001215231">
    <property type="component" value="Chromosome"/>
</dbReference>
<name>A0ABY7V721_9GAMM</name>
<sequence length="382" mass="43259">MMQINWQDLTPEQFLKEYWQKKPLLIKNAFSDFSDPVAADELAGFAMEEEIESRIISQKARKAWQVAHGPFTAFDQFGEQDWTLLVQAANNWSAKTHDLLTPFRFIPNWRIDDVMVSFSTPGGGVGPHLDQYDVFIIQGQGKRRWQVGLPDEGLAQLLPHPDLKQVSDFTPVIDEITEPGDLLYIPPNHPHNGVALENSLNYSVGFQAPNNQELWSAFADKLLDLDTGTKRLDDPGRQITENPERLESKDIEQIKSFMQAQLNDESLFNNFIASFLTQCHHAMEILVPVTPITTAQLEDILSEEDIRFTPVSGIKSLIISSPYPCLYINGEAWQLQEKTLPLATKLAQSLPLTTQEIKSFTSCLLNAQLLTSVLNKGYWFIE</sequence>
<keyword evidence="4" id="KW-0560">Oxidoreductase</keyword>
<evidence type="ECO:0000256" key="5">
    <source>
        <dbReference type="ARBA" id="ARBA00023004"/>
    </source>
</evidence>
<keyword evidence="3" id="KW-0223">Dioxygenase</keyword>